<dbReference type="AlphaFoldDB" id="A0ABD3MYB0"/>
<feature type="region of interest" description="Disordered" evidence="1">
    <location>
        <begin position="247"/>
        <end position="278"/>
    </location>
</feature>
<feature type="compositionally biased region" description="Low complexity" evidence="1">
    <location>
        <begin position="247"/>
        <end position="260"/>
    </location>
</feature>
<proteinExistence type="predicted"/>
<keyword evidence="4" id="KW-1185">Reference proteome</keyword>
<evidence type="ECO:0000313" key="4">
    <source>
        <dbReference type="Proteomes" id="UP001530400"/>
    </source>
</evidence>
<evidence type="ECO:0000256" key="2">
    <source>
        <dbReference type="SAM" id="SignalP"/>
    </source>
</evidence>
<reference evidence="3 4" key="1">
    <citation type="submission" date="2024-10" db="EMBL/GenBank/DDBJ databases">
        <title>Updated reference genomes for cyclostephanoid diatoms.</title>
        <authorList>
            <person name="Roberts W.R."/>
            <person name="Alverson A.J."/>
        </authorList>
    </citation>
    <scope>NUCLEOTIDE SEQUENCE [LARGE SCALE GENOMIC DNA]</scope>
    <source>
        <strain evidence="3 4">AJA010-31</strain>
    </source>
</reference>
<feature type="chain" id="PRO_5044758245" evidence="2">
    <location>
        <begin position="23"/>
        <end position="439"/>
    </location>
</feature>
<protein>
    <submittedName>
        <fullName evidence="3">Uncharacterized protein</fullName>
    </submittedName>
</protein>
<sequence length="439" mass="46301">MTKPSLTSKALLLTSLSASVHAQSISLEECPPSQSWSYTLKTDDYPWETSWRLDRILDNGSNNSSVNINNNKKEFTASGPSDGTYNRRSTYTNSLCLQPGNYMLTLNDAMGDGFCCNYGRGRWTMTLGGEENVVGRVMGAGKFRTLEMQFVVNGSNDGSGNGNGGGFEWQAPVDETTVKPTAVETSTAATTAVAVEAGTTSTIISSTTQISTTTTPQITTSTVVVTTEEPTAEEATTTQIAISIEAEATTSSSNNNNDNSQGTEDQGTMPPSSSPTSLQELWANYKPSHSKFCGPKVVGGYATAIAQCGPLTVCGLKTSSDHYGSNGNDCPKGLMCYSDITCEATPPNGLFDSRISNLDVGNSYDEDGNAIDGRTNGSAKSIEVSLKQDLEVSRIEESGEFEVDASSLLESSGNRSSGSRFMFGCLMSVAAAAAAGLLM</sequence>
<evidence type="ECO:0000313" key="3">
    <source>
        <dbReference type="EMBL" id="KAL3765450.1"/>
    </source>
</evidence>
<organism evidence="3 4">
    <name type="scientific">Cyclotella atomus</name>
    <dbReference type="NCBI Taxonomy" id="382360"/>
    <lineage>
        <taxon>Eukaryota</taxon>
        <taxon>Sar</taxon>
        <taxon>Stramenopiles</taxon>
        <taxon>Ochrophyta</taxon>
        <taxon>Bacillariophyta</taxon>
        <taxon>Coscinodiscophyceae</taxon>
        <taxon>Thalassiosirophycidae</taxon>
        <taxon>Stephanodiscales</taxon>
        <taxon>Stephanodiscaceae</taxon>
        <taxon>Cyclotella</taxon>
    </lineage>
</organism>
<feature type="signal peptide" evidence="2">
    <location>
        <begin position="1"/>
        <end position="22"/>
    </location>
</feature>
<evidence type="ECO:0000256" key="1">
    <source>
        <dbReference type="SAM" id="MobiDB-lite"/>
    </source>
</evidence>
<accession>A0ABD3MYB0</accession>
<keyword evidence="2" id="KW-0732">Signal</keyword>
<name>A0ABD3MYB0_9STRA</name>
<comment type="caution">
    <text evidence="3">The sequence shown here is derived from an EMBL/GenBank/DDBJ whole genome shotgun (WGS) entry which is preliminary data.</text>
</comment>
<dbReference type="Proteomes" id="UP001530400">
    <property type="component" value="Unassembled WGS sequence"/>
</dbReference>
<feature type="region of interest" description="Disordered" evidence="1">
    <location>
        <begin position="62"/>
        <end position="84"/>
    </location>
</feature>
<feature type="compositionally biased region" description="Polar residues" evidence="1">
    <location>
        <begin position="261"/>
        <end position="278"/>
    </location>
</feature>
<dbReference type="EMBL" id="JALLPJ020001402">
    <property type="protein sequence ID" value="KAL3765450.1"/>
    <property type="molecule type" value="Genomic_DNA"/>
</dbReference>
<gene>
    <name evidence="3" type="ORF">ACHAWO_011532</name>
</gene>